<dbReference type="GO" id="GO:0006865">
    <property type="term" value="P:amino acid transport"/>
    <property type="evidence" value="ECO:0007669"/>
    <property type="project" value="UniProtKB-KW"/>
</dbReference>
<evidence type="ECO:0000256" key="8">
    <source>
        <dbReference type="ARBA" id="ARBA00023136"/>
    </source>
</evidence>
<sequence>MQALLKNKSSRDTLAQVGFVGSILLMIVVFAITARSNLQAQGMTSGFGFLDRATGWGVNFSLIEFSTSDSYLKVIWVGILNSLFLGAISLVLATVFGTVVGILRVSGNKMAGLIGTTFVEVFRNVPLLLQVFFWYAMLTALPKPKQAYDILGVAFVSGRGIYLPGLNVSGMSVFLSVLALLVATALVLFIAMSRRFRHTEPTQKRTFNRLIWLGWLLVTVALFWLGRLPETTLLNLPYLKGLNFREGIRVSPELLACIIGISIYGAAYIGEIVRAGFNSVSSGQGEAGHALGLTPWQTFTRIRLPLAIRAVMPTLINQYVWLFKSTTVGIAIGFVDFFMIISTSINQSGQTLELIAILMGGFLIINYSIAYVLNRVNDAIKLKGTQLRS</sequence>
<organism evidence="11 12">
    <name type="scientific">Tritonibacter multivorans</name>
    <dbReference type="NCBI Taxonomy" id="928856"/>
    <lineage>
        <taxon>Bacteria</taxon>
        <taxon>Pseudomonadati</taxon>
        <taxon>Pseudomonadota</taxon>
        <taxon>Alphaproteobacteria</taxon>
        <taxon>Rhodobacterales</taxon>
        <taxon>Paracoccaceae</taxon>
        <taxon>Tritonibacter</taxon>
    </lineage>
</organism>
<keyword evidence="6" id="KW-0029">Amino-acid transport</keyword>
<name>A0A0P1G6J4_9RHOB</name>
<feature type="transmembrane region" description="Helical" evidence="9">
    <location>
        <begin position="248"/>
        <end position="269"/>
    </location>
</feature>
<feature type="domain" description="ABC transmembrane type-1" evidence="10">
    <location>
        <begin position="79"/>
        <end position="373"/>
    </location>
</feature>
<dbReference type="InterPro" id="IPR010065">
    <property type="entry name" value="AA_ABC_transptr_permease_3TM"/>
</dbReference>
<evidence type="ECO:0000256" key="2">
    <source>
        <dbReference type="ARBA" id="ARBA00010072"/>
    </source>
</evidence>
<evidence type="ECO:0000259" key="10">
    <source>
        <dbReference type="PROSITE" id="PS50928"/>
    </source>
</evidence>
<keyword evidence="12" id="KW-1185">Reference proteome</keyword>
<keyword evidence="5 9" id="KW-0812">Transmembrane</keyword>
<dbReference type="InterPro" id="IPR000515">
    <property type="entry name" value="MetI-like"/>
</dbReference>
<evidence type="ECO:0000256" key="1">
    <source>
        <dbReference type="ARBA" id="ARBA00004429"/>
    </source>
</evidence>
<comment type="subcellular location">
    <subcellularLocation>
        <location evidence="1">Cell inner membrane</location>
        <topology evidence="1">Multi-pass membrane protein</topology>
    </subcellularLocation>
    <subcellularLocation>
        <location evidence="9">Cell membrane</location>
        <topology evidence="9">Multi-pass membrane protein</topology>
    </subcellularLocation>
</comment>
<evidence type="ECO:0000256" key="3">
    <source>
        <dbReference type="ARBA" id="ARBA00022448"/>
    </source>
</evidence>
<gene>
    <name evidence="11" type="primary">gltK</name>
    <name evidence="11" type="ORF">TRM7557_01273</name>
</gene>
<reference evidence="11 12" key="1">
    <citation type="submission" date="2015-09" db="EMBL/GenBank/DDBJ databases">
        <authorList>
            <consortium name="Swine Surveillance"/>
        </authorList>
    </citation>
    <scope>NUCLEOTIDE SEQUENCE [LARGE SCALE GENOMIC DNA]</scope>
    <source>
        <strain evidence="11 12">CECT 7557</strain>
    </source>
</reference>
<evidence type="ECO:0000313" key="12">
    <source>
        <dbReference type="Proteomes" id="UP000052022"/>
    </source>
</evidence>
<dbReference type="PANTHER" id="PTHR30614:SF37">
    <property type="entry name" value="AMINO-ACID ABC TRANSPORTER PERMEASE PROTEIN YHDX-RELATED"/>
    <property type="match status" value="1"/>
</dbReference>
<dbReference type="RefSeq" id="WP_058289378.1">
    <property type="nucleotide sequence ID" value="NZ_CYSD01000018.1"/>
</dbReference>
<evidence type="ECO:0000256" key="7">
    <source>
        <dbReference type="ARBA" id="ARBA00022989"/>
    </source>
</evidence>
<keyword evidence="4" id="KW-1003">Cell membrane</keyword>
<dbReference type="SUPFAM" id="SSF161098">
    <property type="entry name" value="MetI-like"/>
    <property type="match status" value="2"/>
</dbReference>
<dbReference type="CDD" id="cd06261">
    <property type="entry name" value="TM_PBP2"/>
    <property type="match status" value="1"/>
</dbReference>
<dbReference type="GO" id="GO:0022857">
    <property type="term" value="F:transmembrane transporter activity"/>
    <property type="evidence" value="ECO:0007669"/>
    <property type="project" value="InterPro"/>
</dbReference>
<dbReference type="NCBIfam" id="TIGR01726">
    <property type="entry name" value="HEQRo_perm_3TM"/>
    <property type="match status" value="1"/>
</dbReference>
<dbReference type="Gene3D" id="1.10.3720.10">
    <property type="entry name" value="MetI-like"/>
    <property type="match status" value="2"/>
</dbReference>
<comment type="similarity">
    <text evidence="2">Belongs to the binding-protein-dependent transport system permease family. HisMQ subfamily.</text>
</comment>
<feature type="transmembrane region" description="Helical" evidence="9">
    <location>
        <begin position="210"/>
        <end position="228"/>
    </location>
</feature>
<protein>
    <submittedName>
        <fullName evidence="11">Glutamate/aspartate transport system permease protein GltK</fullName>
    </submittedName>
</protein>
<keyword evidence="8 9" id="KW-0472">Membrane</keyword>
<dbReference type="InterPro" id="IPR035906">
    <property type="entry name" value="MetI-like_sf"/>
</dbReference>
<feature type="transmembrane region" description="Helical" evidence="9">
    <location>
        <begin position="161"/>
        <end position="189"/>
    </location>
</feature>
<dbReference type="PANTHER" id="PTHR30614">
    <property type="entry name" value="MEMBRANE COMPONENT OF AMINO ACID ABC TRANSPORTER"/>
    <property type="match status" value="1"/>
</dbReference>
<dbReference type="InterPro" id="IPR043429">
    <property type="entry name" value="ArtM/GltK/GlnP/TcyL/YhdX-like"/>
</dbReference>
<keyword evidence="7 9" id="KW-1133">Transmembrane helix</keyword>
<accession>A0A0P1G6J4</accession>
<evidence type="ECO:0000256" key="4">
    <source>
        <dbReference type="ARBA" id="ARBA00022475"/>
    </source>
</evidence>
<evidence type="ECO:0000256" key="9">
    <source>
        <dbReference type="RuleBase" id="RU363032"/>
    </source>
</evidence>
<dbReference type="PROSITE" id="PS50928">
    <property type="entry name" value="ABC_TM1"/>
    <property type="match status" value="1"/>
</dbReference>
<evidence type="ECO:0000256" key="6">
    <source>
        <dbReference type="ARBA" id="ARBA00022970"/>
    </source>
</evidence>
<feature type="transmembrane region" description="Helical" evidence="9">
    <location>
        <begin position="354"/>
        <end position="373"/>
    </location>
</feature>
<evidence type="ECO:0000256" key="5">
    <source>
        <dbReference type="ARBA" id="ARBA00022692"/>
    </source>
</evidence>
<dbReference type="GO" id="GO:0043190">
    <property type="term" value="C:ATP-binding cassette (ABC) transporter complex"/>
    <property type="evidence" value="ECO:0007669"/>
    <property type="project" value="InterPro"/>
</dbReference>
<proteinExistence type="inferred from homology"/>
<dbReference type="Proteomes" id="UP000052022">
    <property type="component" value="Unassembled WGS sequence"/>
</dbReference>
<dbReference type="EMBL" id="CYSD01000018">
    <property type="protein sequence ID" value="CUH77228.1"/>
    <property type="molecule type" value="Genomic_DNA"/>
</dbReference>
<dbReference type="AlphaFoldDB" id="A0A0P1G6J4"/>
<feature type="transmembrane region" description="Helical" evidence="9">
    <location>
        <begin position="12"/>
        <end position="34"/>
    </location>
</feature>
<feature type="transmembrane region" description="Helical" evidence="9">
    <location>
        <begin position="319"/>
        <end position="342"/>
    </location>
</feature>
<feature type="transmembrane region" description="Helical" evidence="9">
    <location>
        <begin position="74"/>
        <end position="103"/>
    </location>
</feature>
<keyword evidence="3 9" id="KW-0813">Transport</keyword>
<dbReference type="OrthoDB" id="9814550at2"/>
<dbReference type="STRING" id="928856.SAMN04488049_11567"/>
<evidence type="ECO:0000313" key="11">
    <source>
        <dbReference type="EMBL" id="CUH77228.1"/>
    </source>
</evidence>
<dbReference type="Pfam" id="PF00528">
    <property type="entry name" value="BPD_transp_1"/>
    <property type="match status" value="1"/>
</dbReference>